<sequence>MLLTHLKNSLKNSLKVVITACLSLFLCILIVNPAVATIVNPPDMGEASLNAIQDKTDRAASENPYATQERARTQDRKKGLNLVQEDADKENMYNEGSSKDDRSITQKVENALEKITGADKDKD</sequence>
<dbReference type="eggNOG" id="ENOG5032HIR">
    <property type="taxonomic scope" value="Bacteria"/>
</dbReference>
<dbReference type="KEGG" id="cyj:Cyan7822_3637"/>
<feature type="compositionally biased region" description="Basic and acidic residues" evidence="1">
    <location>
        <begin position="69"/>
        <end position="78"/>
    </location>
</feature>
<gene>
    <name evidence="3" type="ordered locus">Cyan7822_3637</name>
</gene>
<dbReference type="EMBL" id="CP002198">
    <property type="protein sequence ID" value="ADN15575.1"/>
    <property type="molecule type" value="Genomic_DNA"/>
</dbReference>
<dbReference type="OrthoDB" id="460499at2"/>
<evidence type="ECO:0000313" key="4">
    <source>
        <dbReference type="Proteomes" id="UP000008206"/>
    </source>
</evidence>
<feature type="signal peptide" evidence="2">
    <location>
        <begin position="1"/>
        <end position="36"/>
    </location>
</feature>
<keyword evidence="4" id="KW-1185">Reference proteome</keyword>
<dbReference type="AlphaFoldDB" id="E0UG74"/>
<evidence type="ECO:0008006" key="5">
    <source>
        <dbReference type="Google" id="ProtNLM"/>
    </source>
</evidence>
<dbReference type="RefSeq" id="WP_013323644.1">
    <property type="nucleotide sequence ID" value="NC_014501.1"/>
</dbReference>
<organism evidence="3 4">
    <name type="scientific">Gloeothece verrucosa (strain PCC 7822)</name>
    <name type="common">Cyanothece sp. (strain PCC 7822)</name>
    <dbReference type="NCBI Taxonomy" id="497965"/>
    <lineage>
        <taxon>Bacteria</taxon>
        <taxon>Bacillati</taxon>
        <taxon>Cyanobacteriota</taxon>
        <taxon>Cyanophyceae</taxon>
        <taxon>Oscillatoriophycideae</taxon>
        <taxon>Chroococcales</taxon>
        <taxon>Aphanothecaceae</taxon>
        <taxon>Gloeothece</taxon>
        <taxon>Gloeothece verrucosa</taxon>
    </lineage>
</organism>
<accession>E0UG74</accession>
<feature type="chain" id="PRO_5003141293" description="Low temperature-induced protein" evidence="2">
    <location>
        <begin position="37"/>
        <end position="123"/>
    </location>
</feature>
<reference evidence="4" key="1">
    <citation type="journal article" date="2011" name="MBio">
        <title>Novel metabolic attributes of the genus Cyanothece, comprising a group of unicellular nitrogen-fixing Cyanobacteria.</title>
        <authorList>
            <person name="Bandyopadhyay A."/>
            <person name="Elvitigala T."/>
            <person name="Welsh E."/>
            <person name="Stockel J."/>
            <person name="Liberton M."/>
            <person name="Min H."/>
            <person name="Sherman L.A."/>
            <person name="Pakrasi H.B."/>
        </authorList>
    </citation>
    <scope>NUCLEOTIDE SEQUENCE [LARGE SCALE GENOMIC DNA]</scope>
    <source>
        <strain evidence="4">PCC 7822</strain>
    </source>
</reference>
<evidence type="ECO:0000256" key="2">
    <source>
        <dbReference type="SAM" id="SignalP"/>
    </source>
</evidence>
<dbReference type="Proteomes" id="UP000008206">
    <property type="component" value="Chromosome"/>
</dbReference>
<proteinExistence type="predicted"/>
<name>E0UG74_GLOV7</name>
<evidence type="ECO:0000256" key="1">
    <source>
        <dbReference type="SAM" id="MobiDB-lite"/>
    </source>
</evidence>
<evidence type="ECO:0000313" key="3">
    <source>
        <dbReference type="EMBL" id="ADN15575.1"/>
    </source>
</evidence>
<feature type="region of interest" description="Disordered" evidence="1">
    <location>
        <begin position="53"/>
        <end position="123"/>
    </location>
</feature>
<feature type="compositionally biased region" description="Basic and acidic residues" evidence="1">
    <location>
        <begin position="89"/>
        <end position="123"/>
    </location>
</feature>
<dbReference type="HOGENOM" id="CLU_152443_0_0_3"/>
<keyword evidence="2" id="KW-0732">Signal</keyword>
<protein>
    <recommendedName>
        <fullName evidence="5">Low temperature-induced protein</fullName>
    </recommendedName>
</protein>